<evidence type="ECO:0000256" key="1">
    <source>
        <dbReference type="SAM" id="MobiDB-lite"/>
    </source>
</evidence>
<protein>
    <submittedName>
        <fullName evidence="3">Predicted protein</fullName>
    </submittedName>
</protein>
<feature type="region of interest" description="Disordered" evidence="1">
    <location>
        <begin position="281"/>
        <end position="330"/>
    </location>
</feature>
<dbReference type="InParanoid" id="B0D5G3"/>
<evidence type="ECO:0000256" key="2">
    <source>
        <dbReference type="SAM" id="Phobius"/>
    </source>
</evidence>
<reference evidence="3 4" key="1">
    <citation type="journal article" date="2008" name="Nature">
        <title>The genome of Laccaria bicolor provides insights into mycorrhizal symbiosis.</title>
        <authorList>
            <person name="Martin F."/>
            <person name="Aerts A."/>
            <person name="Ahren D."/>
            <person name="Brun A."/>
            <person name="Danchin E.G.J."/>
            <person name="Duchaussoy F."/>
            <person name="Gibon J."/>
            <person name="Kohler A."/>
            <person name="Lindquist E."/>
            <person name="Pereda V."/>
            <person name="Salamov A."/>
            <person name="Shapiro H.J."/>
            <person name="Wuyts J."/>
            <person name="Blaudez D."/>
            <person name="Buee M."/>
            <person name="Brokstein P."/>
            <person name="Canbaeck B."/>
            <person name="Cohen D."/>
            <person name="Courty P.E."/>
            <person name="Coutinho P.M."/>
            <person name="Delaruelle C."/>
            <person name="Detter J.C."/>
            <person name="Deveau A."/>
            <person name="DiFazio S."/>
            <person name="Duplessis S."/>
            <person name="Fraissinet-Tachet L."/>
            <person name="Lucic E."/>
            <person name="Frey-Klett P."/>
            <person name="Fourrey C."/>
            <person name="Feussner I."/>
            <person name="Gay G."/>
            <person name="Grimwood J."/>
            <person name="Hoegger P.J."/>
            <person name="Jain P."/>
            <person name="Kilaru S."/>
            <person name="Labbe J."/>
            <person name="Lin Y.C."/>
            <person name="Legue V."/>
            <person name="Le Tacon F."/>
            <person name="Marmeisse R."/>
            <person name="Melayah D."/>
            <person name="Montanini B."/>
            <person name="Muratet M."/>
            <person name="Nehls U."/>
            <person name="Niculita-Hirzel H."/>
            <person name="Oudot-Le Secq M.P."/>
            <person name="Peter M."/>
            <person name="Quesneville H."/>
            <person name="Rajashekar B."/>
            <person name="Reich M."/>
            <person name="Rouhier N."/>
            <person name="Schmutz J."/>
            <person name="Yin T."/>
            <person name="Chalot M."/>
            <person name="Henrissat B."/>
            <person name="Kuees U."/>
            <person name="Lucas S."/>
            <person name="Van de Peer Y."/>
            <person name="Podila G.K."/>
            <person name="Polle A."/>
            <person name="Pukkila P.J."/>
            <person name="Richardson P.M."/>
            <person name="Rouze P."/>
            <person name="Sanders I.R."/>
            <person name="Stajich J.E."/>
            <person name="Tunlid A."/>
            <person name="Tuskan G."/>
            <person name="Grigoriev I.V."/>
        </authorList>
    </citation>
    <scope>NUCLEOTIDE SEQUENCE [LARGE SCALE GENOMIC DNA]</scope>
    <source>
        <strain evidence="4">S238N-H82 / ATCC MYA-4686</strain>
    </source>
</reference>
<evidence type="ECO:0000313" key="3">
    <source>
        <dbReference type="EMBL" id="EDR10016.1"/>
    </source>
</evidence>
<dbReference type="OrthoDB" id="3229610at2759"/>
<gene>
    <name evidence="3" type="ORF">LACBIDRAFT_325554</name>
</gene>
<feature type="transmembrane region" description="Helical" evidence="2">
    <location>
        <begin position="12"/>
        <end position="31"/>
    </location>
</feature>
<proteinExistence type="predicted"/>
<dbReference type="AlphaFoldDB" id="B0D5G3"/>
<feature type="transmembrane region" description="Helical" evidence="2">
    <location>
        <begin position="43"/>
        <end position="63"/>
    </location>
</feature>
<sequence>MIPEQSYLGWKVAMTVLQLAAVGSTAFRLYYRRKTRRLWWDDYTAIVPLVAEFIYIPVLWMRIVHSGDYEFRRYSYCQVSYLVNTVPGSDTKRKVILYYFWVVSSKPRIFNSQNIPAGTEASKIRLYDNIRHMIALVTAEVSLCATNTSWHNTPTELLDCRDNYPIGIALATKAGLSIIVSNTLVIVSWIYRRIRKADEIDVSTQAGYFAVQKDIPQSWDYLHPGVLTPSTSVVSSTIGLRRVRRTLVKVLTKSSLAHYCTNPINSSVTRHRGSEIDEILRGHRSQGPATKPPEGYSNISTKFSGSHTFPGDATKPKFRRVGHRSQGATN</sequence>
<feature type="compositionally biased region" description="Polar residues" evidence="1">
    <location>
        <begin position="297"/>
        <end position="307"/>
    </location>
</feature>
<dbReference type="RefSeq" id="XP_001879401.1">
    <property type="nucleotide sequence ID" value="XM_001879366.1"/>
</dbReference>
<dbReference type="EMBL" id="DS547098">
    <property type="protein sequence ID" value="EDR10016.1"/>
    <property type="molecule type" value="Genomic_DNA"/>
</dbReference>
<dbReference type="HOGENOM" id="CLU_842162_0_0_1"/>
<keyword evidence="2" id="KW-0812">Transmembrane</keyword>
<keyword evidence="2" id="KW-1133">Transmembrane helix</keyword>
<keyword evidence="2" id="KW-0472">Membrane</keyword>
<dbReference type="GeneID" id="6075057"/>
<accession>B0D5G3</accession>
<dbReference type="Proteomes" id="UP000001194">
    <property type="component" value="Unassembled WGS sequence"/>
</dbReference>
<feature type="transmembrane region" description="Helical" evidence="2">
    <location>
        <begin position="166"/>
        <end position="191"/>
    </location>
</feature>
<evidence type="ECO:0000313" key="4">
    <source>
        <dbReference type="Proteomes" id="UP000001194"/>
    </source>
</evidence>
<name>B0D5G3_LACBS</name>
<keyword evidence="4" id="KW-1185">Reference proteome</keyword>
<organism evidence="4">
    <name type="scientific">Laccaria bicolor (strain S238N-H82 / ATCC MYA-4686)</name>
    <name type="common">Bicoloured deceiver</name>
    <name type="synonym">Laccaria laccata var. bicolor</name>
    <dbReference type="NCBI Taxonomy" id="486041"/>
    <lineage>
        <taxon>Eukaryota</taxon>
        <taxon>Fungi</taxon>
        <taxon>Dikarya</taxon>
        <taxon>Basidiomycota</taxon>
        <taxon>Agaricomycotina</taxon>
        <taxon>Agaricomycetes</taxon>
        <taxon>Agaricomycetidae</taxon>
        <taxon>Agaricales</taxon>
        <taxon>Agaricineae</taxon>
        <taxon>Hydnangiaceae</taxon>
        <taxon>Laccaria</taxon>
    </lineage>
</organism>
<dbReference type="KEGG" id="lbc:LACBIDRAFT_325554"/>